<accession>A0ABR7M2T2</accession>
<proteinExistence type="predicted"/>
<dbReference type="InterPro" id="IPR029058">
    <property type="entry name" value="AB_hydrolase_fold"/>
</dbReference>
<dbReference type="Pfam" id="PF07859">
    <property type="entry name" value="Abhydrolase_3"/>
    <property type="match status" value="1"/>
</dbReference>
<dbReference type="InterPro" id="IPR013094">
    <property type="entry name" value="AB_hydrolase_3"/>
</dbReference>
<dbReference type="RefSeq" id="WP_187248064.1">
    <property type="nucleotide sequence ID" value="NZ_BAAAOK010000001.1"/>
</dbReference>
<dbReference type="PANTHER" id="PTHR48081:SF8">
    <property type="entry name" value="ALPHA_BETA HYDROLASE FOLD-3 DOMAIN-CONTAINING PROTEIN-RELATED"/>
    <property type="match status" value="1"/>
</dbReference>
<sequence>MPLDPDVRAIVAGAGESRPLASLSLEEARAITRGVVTLQGEPVPVAEVRDVEAAGAGGPVRVRLYRPLQTRSPAPVLVWAHAGGWVRGDLDTWDTPLKDLASRIGAVVASVDYRLAPETRFPGALEDVLAALRHLADHASDLGLDADRIAVGGDSSGGNLATAAALAIRDLRAGPPLAAQVLVHPPTDPRYGMPGFVRYADGTPLTDAELRERDDLGHLWTQYLPSPYAADHPYAAPMRARDLAGLPPAVIATAEYDVLRDDGEAYAARLAAAGVPVRLRRFAGMTHSFLHFTGRAPAARALPEWLSAQVRPLLGLESSSGA</sequence>
<reference evidence="3 4" key="1">
    <citation type="submission" date="2020-06" db="EMBL/GenBank/DDBJ databases">
        <title>Actinomadura xiongansis sp. nov., isolated from soil of Baiyangdian.</title>
        <authorList>
            <person name="Zhang X."/>
        </authorList>
    </citation>
    <scope>NUCLEOTIDE SEQUENCE [LARGE SCALE GENOMIC DNA]</scope>
    <source>
        <strain evidence="3 4">HBUM206468</strain>
    </source>
</reference>
<dbReference type="InterPro" id="IPR050300">
    <property type="entry name" value="GDXG_lipolytic_enzyme"/>
</dbReference>
<name>A0ABR7M2T2_9ACTN</name>
<keyword evidence="1 3" id="KW-0378">Hydrolase</keyword>
<keyword evidence="4" id="KW-1185">Reference proteome</keyword>
<dbReference type="GO" id="GO:0016787">
    <property type="term" value="F:hydrolase activity"/>
    <property type="evidence" value="ECO:0007669"/>
    <property type="project" value="UniProtKB-KW"/>
</dbReference>
<evidence type="ECO:0000259" key="2">
    <source>
        <dbReference type="Pfam" id="PF07859"/>
    </source>
</evidence>
<dbReference type="Gene3D" id="3.40.50.1820">
    <property type="entry name" value="alpha/beta hydrolase"/>
    <property type="match status" value="1"/>
</dbReference>
<comment type="caution">
    <text evidence="3">The sequence shown here is derived from an EMBL/GenBank/DDBJ whole genome shotgun (WGS) entry which is preliminary data.</text>
</comment>
<evidence type="ECO:0000313" key="3">
    <source>
        <dbReference type="EMBL" id="MBC6471025.1"/>
    </source>
</evidence>
<evidence type="ECO:0000313" key="4">
    <source>
        <dbReference type="Proteomes" id="UP000805614"/>
    </source>
</evidence>
<organism evidence="3 4">
    <name type="scientific">Actinomadura alba</name>
    <dbReference type="NCBI Taxonomy" id="406431"/>
    <lineage>
        <taxon>Bacteria</taxon>
        <taxon>Bacillati</taxon>
        <taxon>Actinomycetota</taxon>
        <taxon>Actinomycetes</taxon>
        <taxon>Streptosporangiales</taxon>
        <taxon>Thermomonosporaceae</taxon>
        <taxon>Actinomadura</taxon>
    </lineage>
</organism>
<protein>
    <submittedName>
        <fullName evidence="3">Alpha/beta hydrolase</fullName>
    </submittedName>
</protein>
<gene>
    <name evidence="3" type="ORF">HKK74_36875</name>
</gene>
<dbReference type="PANTHER" id="PTHR48081">
    <property type="entry name" value="AB HYDROLASE SUPERFAMILY PROTEIN C4A8.06C"/>
    <property type="match status" value="1"/>
</dbReference>
<dbReference type="SUPFAM" id="SSF53474">
    <property type="entry name" value="alpha/beta-Hydrolases"/>
    <property type="match status" value="1"/>
</dbReference>
<feature type="domain" description="Alpha/beta hydrolase fold-3" evidence="2">
    <location>
        <begin position="77"/>
        <end position="290"/>
    </location>
</feature>
<dbReference type="Proteomes" id="UP000805614">
    <property type="component" value="Unassembled WGS sequence"/>
</dbReference>
<evidence type="ECO:0000256" key="1">
    <source>
        <dbReference type="ARBA" id="ARBA00022801"/>
    </source>
</evidence>
<dbReference type="EMBL" id="JABVEC010000054">
    <property type="protein sequence ID" value="MBC6471025.1"/>
    <property type="molecule type" value="Genomic_DNA"/>
</dbReference>